<dbReference type="RefSeq" id="WP_153360097.1">
    <property type="nucleotide sequence ID" value="NZ_JAYKOO010000001.1"/>
</dbReference>
<keyword evidence="2" id="KW-1185">Reference proteome</keyword>
<dbReference type="EMBL" id="WIXI01000051">
    <property type="protein sequence ID" value="MQY49919.1"/>
    <property type="molecule type" value="Genomic_DNA"/>
</dbReference>
<sequence length="363" mass="40879">MPLIRLVSDGIRSVRGFFEDRQERKERQALMAKRQFRIASSWDELGEHEMTARAVEAIKASGEFEKFEPLFLSAHAADVTLPSGCALHEALMRRILDPAPVEPQAQRAYLAPFFAAFETRHSPHMAGLLANALIRCSDESRGADVVDETSDEQWGGYSDHRMRARQVLDACADVAGSSLLWQTADYHLAIDVVERPRDAVDAAFERVWMLDRYNLNLCADHGIILLPRWVGRGPNDLEVFARRALSVTEDRFGAGAYGFIYSIQAGVGSHDVSETLCDPDLVVRGFEDLIERFPTSQSILNRYAMAMDWIGDLQAVYRIQKRINTINPNIWVWSFDDQAGGVDDALNVFLDARDAALSERFDR</sequence>
<protein>
    <submittedName>
        <fullName evidence="1">Uncharacterized protein</fullName>
    </submittedName>
</protein>
<accession>A0A6A8AGL3</accession>
<comment type="caution">
    <text evidence="1">The sequence shown here is derived from an EMBL/GenBank/DDBJ whole genome shotgun (WGS) entry which is preliminary data.</text>
</comment>
<name>A0A6A8AGL3_9HYPH</name>
<evidence type="ECO:0000313" key="1">
    <source>
        <dbReference type="EMBL" id="MQY49919.1"/>
    </source>
</evidence>
<dbReference type="AlphaFoldDB" id="A0A6A8AGL3"/>
<organism evidence="1 2">
    <name type="scientific">Endobacterium cereale</name>
    <dbReference type="NCBI Taxonomy" id="2663029"/>
    <lineage>
        <taxon>Bacteria</taxon>
        <taxon>Pseudomonadati</taxon>
        <taxon>Pseudomonadota</taxon>
        <taxon>Alphaproteobacteria</taxon>
        <taxon>Hyphomicrobiales</taxon>
        <taxon>Rhizobiaceae</taxon>
        <taxon>Endobacterium</taxon>
    </lineage>
</organism>
<dbReference type="Proteomes" id="UP000435138">
    <property type="component" value="Unassembled WGS sequence"/>
</dbReference>
<evidence type="ECO:0000313" key="2">
    <source>
        <dbReference type="Proteomes" id="UP000435138"/>
    </source>
</evidence>
<reference evidence="1 2" key="1">
    <citation type="submission" date="2019-11" db="EMBL/GenBank/DDBJ databases">
        <title>Genome analysis of Rhizobacterium cereale a novel genus and species isolated from maize roots in North Spain.</title>
        <authorList>
            <person name="Menendez E."/>
            <person name="Flores-Felix J.D."/>
            <person name="Ramirez-Bahena M.-H."/>
            <person name="Igual J.M."/>
            <person name="Garcia-Fraile P."/>
            <person name="Peix A."/>
            <person name="Velazquez E."/>
        </authorList>
    </citation>
    <scope>NUCLEOTIDE SEQUENCE [LARGE SCALE GENOMIC DNA]</scope>
    <source>
        <strain evidence="1 2">RZME27</strain>
    </source>
</reference>
<gene>
    <name evidence="1" type="ORF">GAO09_28225</name>
</gene>
<proteinExistence type="predicted"/>